<dbReference type="GO" id="GO:0017136">
    <property type="term" value="F:histone deacetylase activity, NAD-dependent"/>
    <property type="evidence" value="ECO:0007669"/>
    <property type="project" value="TreeGrafter"/>
</dbReference>
<dbReference type="PROSITE" id="PS50305">
    <property type="entry name" value="SIRTUIN"/>
    <property type="match status" value="1"/>
</dbReference>
<keyword evidence="1" id="KW-0808">Transferase</keyword>
<reference evidence="4" key="1">
    <citation type="submission" date="2016-10" db="EMBL/GenBank/DDBJ databases">
        <authorList>
            <person name="de Groot N.N."/>
        </authorList>
    </citation>
    <scope>NUCLEOTIDE SEQUENCE</scope>
</reference>
<dbReference type="PANTHER" id="PTHR11085">
    <property type="entry name" value="NAD-DEPENDENT PROTEIN DEACYLASE SIRTUIN-5, MITOCHONDRIAL-RELATED"/>
    <property type="match status" value="1"/>
</dbReference>
<feature type="domain" description="Deacetylase sirtuin-type" evidence="3">
    <location>
        <begin position="1"/>
        <end position="236"/>
    </location>
</feature>
<dbReference type="Gene3D" id="3.40.50.1220">
    <property type="entry name" value="TPP-binding domain"/>
    <property type="match status" value="1"/>
</dbReference>
<dbReference type="InterPro" id="IPR003000">
    <property type="entry name" value="Sirtuin"/>
</dbReference>
<dbReference type="InterPro" id="IPR026590">
    <property type="entry name" value="Ssirtuin_cat_dom"/>
</dbReference>
<name>A0A1W1C6Q1_9ZZZZ</name>
<evidence type="ECO:0000256" key="2">
    <source>
        <dbReference type="ARBA" id="ARBA00023027"/>
    </source>
</evidence>
<evidence type="ECO:0000259" key="3">
    <source>
        <dbReference type="PROSITE" id="PS50305"/>
    </source>
</evidence>
<gene>
    <name evidence="4" type="ORF">MNB_SM-7-556</name>
</gene>
<dbReference type="InterPro" id="IPR026591">
    <property type="entry name" value="Sirtuin_cat_small_dom_sf"/>
</dbReference>
<dbReference type="PANTHER" id="PTHR11085:SF4">
    <property type="entry name" value="NAD-DEPENDENT PROTEIN DEACYLASE"/>
    <property type="match status" value="1"/>
</dbReference>
<sequence>MAKVVILSGAGLSAESGISTFRDSGGLWDQYDVSVVCNYDSLDKNEALTLEFYDKRRAELATKEPNKAHREYAKLKKRHPHEIAIITQNVDDLFEKAGLTKEEVIHLHGFLPEVRCRNGACAAIFDIGYKSIYDFHNGFCPKCGEKLRPNIIFFGEMAPMYERLNQEIQDCEFIVVVGTSGNVIGVNTMANFIEHSILNNLEESSAIEHQLFDKTLFKPATKAVDEIVEDIESFLA</sequence>
<evidence type="ECO:0000256" key="1">
    <source>
        <dbReference type="ARBA" id="ARBA00022679"/>
    </source>
</evidence>
<proteinExistence type="predicted"/>
<dbReference type="EMBL" id="FPHB01000051">
    <property type="protein sequence ID" value="SFV61439.1"/>
    <property type="molecule type" value="Genomic_DNA"/>
</dbReference>
<dbReference type="InterPro" id="IPR029035">
    <property type="entry name" value="DHS-like_NAD/FAD-binding_dom"/>
</dbReference>
<organism evidence="4">
    <name type="scientific">hydrothermal vent metagenome</name>
    <dbReference type="NCBI Taxonomy" id="652676"/>
    <lineage>
        <taxon>unclassified sequences</taxon>
        <taxon>metagenomes</taxon>
        <taxon>ecological metagenomes</taxon>
    </lineage>
</organism>
<dbReference type="AlphaFoldDB" id="A0A1W1C6Q1"/>
<accession>A0A1W1C6Q1</accession>
<evidence type="ECO:0000313" key="4">
    <source>
        <dbReference type="EMBL" id="SFV61439.1"/>
    </source>
</evidence>
<dbReference type="Gene3D" id="3.30.1600.10">
    <property type="entry name" value="SIR2/SIRT2 'Small Domain"/>
    <property type="match status" value="1"/>
</dbReference>
<dbReference type="Pfam" id="PF02146">
    <property type="entry name" value="SIR2"/>
    <property type="match status" value="1"/>
</dbReference>
<protein>
    <submittedName>
        <fullName evidence="4">NAD-dependent protein deacetylase of SIR2 family</fullName>
    </submittedName>
</protein>
<keyword evidence="2" id="KW-0520">NAD</keyword>
<dbReference type="SUPFAM" id="SSF52467">
    <property type="entry name" value="DHS-like NAD/FAD-binding domain"/>
    <property type="match status" value="1"/>
</dbReference>
<dbReference type="GO" id="GO:0070403">
    <property type="term" value="F:NAD+ binding"/>
    <property type="evidence" value="ECO:0007669"/>
    <property type="project" value="InterPro"/>
</dbReference>
<dbReference type="InterPro" id="IPR050134">
    <property type="entry name" value="NAD-dep_sirtuin_deacylases"/>
</dbReference>